<evidence type="ECO:0000313" key="1">
    <source>
        <dbReference type="EMBL" id="KAK8499266.1"/>
    </source>
</evidence>
<dbReference type="Proteomes" id="UP001472677">
    <property type="component" value="Unassembled WGS sequence"/>
</dbReference>
<protein>
    <submittedName>
        <fullName evidence="1">Uncharacterized protein</fullName>
    </submittedName>
</protein>
<proteinExistence type="predicted"/>
<dbReference type="EMBL" id="JBBPBM010000239">
    <property type="protein sequence ID" value="KAK8499266.1"/>
    <property type="molecule type" value="Genomic_DNA"/>
</dbReference>
<sequence length="66" mass="6884">MPSTVQAPDANPFSASTLHPSVSLTGARTLSLRAAPQVGLDSINCSGINTPSHGPSFYGRSRVDWT</sequence>
<name>A0ABR2AYA3_9ROSI</name>
<accession>A0ABR2AYA3</accession>
<keyword evidence="2" id="KW-1185">Reference proteome</keyword>
<evidence type="ECO:0000313" key="2">
    <source>
        <dbReference type="Proteomes" id="UP001472677"/>
    </source>
</evidence>
<reference evidence="1 2" key="1">
    <citation type="journal article" date="2024" name="G3 (Bethesda)">
        <title>Genome assembly of Hibiscus sabdariffa L. provides insights into metabolisms of medicinal natural products.</title>
        <authorList>
            <person name="Kim T."/>
        </authorList>
    </citation>
    <scope>NUCLEOTIDE SEQUENCE [LARGE SCALE GENOMIC DNA]</scope>
    <source>
        <strain evidence="1">TK-2024</strain>
        <tissue evidence="1">Old leaves</tissue>
    </source>
</reference>
<organism evidence="1 2">
    <name type="scientific">Hibiscus sabdariffa</name>
    <name type="common">roselle</name>
    <dbReference type="NCBI Taxonomy" id="183260"/>
    <lineage>
        <taxon>Eukaryota</taxon>
        <taxon>Viridiplantae</taxon>
        <taxon>Streptophyta</taxon>
        <taxon>Embryophyta</taxon>
        <taxon>Tracheophyta</taxon>
        <taxon>Spermatophyta</taxon>
        <taxon>Magnoliopsida</taxon>
        <taxon>eudicotyledons</taxon>
        <taxon>Gunneridae</taxon>
        <taxon>Pentapetalae</taxon>
        <taxon>rosids</taxon>
        <taxon>malvids</taxon>
        <taxon>Malvales</taxon>
        <taxon>Malvaceae</taxon>
        <taxon>Malvoideae</taxon>
        <taxon>Hibiscus</taxon>
    </lineage>
</organism>
<comment type="caution">
    <text evidence="1">The sequence shown here is derived from an EMBL/GenBank/DDBJ whole genome shotgun (WGS) entry which is preliminary data.</text>
</comment>
<gene>
    <name evidence="1" type="ORF">V6N12_076116</name>
</gene>